<protein>
    <submittedName>
        <fullName evidence="1">Proteinase inhibitor I3 Kunitz legume protein</fullName>
    </submittedName>
</protein>
<organism evidence="1 2">
    <name type="scientific">Dioscorea alata</name>
    <name type="common">Purple yam</name>
    <dbReference type="NCBI Taxonomy" id="55571"/>
    <lineage>
        <taxon>Eukaryota</taxon>
        <taxon>Viridiplantae</taxon>
        <taxon>Streptophyta</taxon>
        <taxon>Embryophyta</taxon>
        <taxon>Tracheophyta</taxon>
        <taxon>Spermatophyta</taxon>
        <taxon>Magnoliopsida</taxon>
        <taxon>Liliopsida</taxon>
        <taxon>Dioscoreales</taxon>
        <taxon>Dioscoreaceae</taxon>
        <taxon>Dioscorea</taxon>
    </lineage>
</organism>
<evidence type="ECO:0000313" key="2">
    <source>
        <dbReference type="Proteomes" id="UP000827976"/>
    </source>
</evidence>
<reference evidence="2" key="1">
    <citation type="journal article" date="2022" name="Nat. Commun.">
        <title>Chromosome evolution and the genetic basis of agronomically important traits in greater yam.</title>
        <authorList>
            <person name="Bredeson J.V."/>
            <person name="Lyons J.B."/>
            <person name="Oniyinde I.O."/>
            <person name="Okereke N.R."/>
            <person name="Kolade O."/>
            <person name="Nnabue I."/>
            <person name="Nwadili C.O."/>
            <person name="Hribova E."/>
            <person name="Parker M."/>
            <person name="Nwogha J."/>
            <person name="Shu S."/>
            <person name="Carlson J."/>
            <person name="Kariba R."/>
            <person name="Muthemba S."/>
            <person name="Knop K."/>
            <person name="Barton G.J."/>
            <person name="Sherwood A.V."/>
            <person name="Lopez-Montes A."/>
            <person name="Asiedu R."/>
            <person name="Jamnadass R."/>
            <person name="Muchugi A."/>
            <person name="Goodstein D."/>
            <person name="Egesi C.N."/>
            <person name="Featherston J."/>
            <person name="Asfaw A."/>
            <person name="Simpson G.G."/>
            <person name="Dolezel J."/>
            <person name="Hendre P.S."/>
            <person name="Van Deynze A."/>
            <person name="Kumar P.L."/>
            <person name="Obidiegwu J.E."/>
            <person name="Bhattacharjee R."/>
            <person name="Rokhsar D.S."/>
        </authorList>
    </citation>
    <scope>NUCLEOTIDE SEQUENCE [LARGE SCALE GENOMIC DNA]</scope>
    <source>
        <strain evidence="2">cv. TDa95/00328</strain>
    </source>
</reference>
<comment type="caution">
    <text evidence="1">The sequence shown here is derived from an EMBL/GenBank/DDBJ whole genome shotgun (WGS) entry which is preliminary data.</text>
</comment>
<sequence>MKLIIFTFILSFVLSTKAVILDIDGNELKPNTEYYILPSATVYGGGLTLGNKNSSCAENVAEANSPTENGLPVNFTTVNPNSTTIALNESINIAFSGPTTCNSSTVWTLVSDTDTGKRFVKIGGVLGNPGNDTLANWFKIQKYMNGLYKLVYCPSYTVCETCKTSCENLGIVGDDDEGRWLAITDVPFAVCFTKA</sequence>
<keyword evidence="2" id="KW-1185">Reference proteome</keyword>
<name>A0ACB7WP03_DIOAL</name>
<gene>
    <name evidence="1" type="ORF">IHE45_02G016500</name>
</gene>
<proteinExistence type="predicted"/>
<dbReference type="EMBL" id="CM037012">
    <property type="protein sequence ID" value="KAH7689964.1"/>
    <property type="molecule type" value="Genomic_DNA"/>
</dbReference>
<dbReference type="Proteomes" id="UP000827976">
    <property type="component" value="Chromosome 2"/>
</dbReference>
<accession>A0ACB7WP03</accession>
<evidence type="ECO:0000313" key="1">
    <source>
        <dbReference type="EMBL" id="KAH7689964.1"/>
    </source>
</evidence>